<dbReference type="SUPFAM" id="SSF53474">
    <property type="entry name" value="alpha/beta-Hydrolases"/>
    <property type="match status" value="1"/>
</dbReference>
<evidence type="ECO:0000256" key="1">
    <source>
        <dbReference type="ARBA" id="ARBA00022801"/>
    </source>
</evidence>
<protein>
    <recommendedName>
        <fullName evidence="2">Peptidase S9 prolyl oligopeptidase catalytic domain-containing protein</fullName>
    </recommendedName>
</protein>
<keyword evidence="1" id="KW-0378">Hydrolase</keyword>
<name>A0A285CRD4_9BACI</name>
<sequence length="264" mass="30699">MFYIDQYAVGDIPVLEVALINQKAAPLPTVIFIHGLNSAKEHNLHYAYYLAEKGFRVIMQDCLYHGERAREQSLQELSFQFWNIVIHSIEELKDIHNFLLNQNKIKDDLIGVAGTSMGGIITLGALTQYDWIQTAVSLMGNPSYVEFATMQIENLQKLGIPMPLSDEIITAQLEILKKYDLSQRPDILNNRPIMFWHGEKDPIVPFQSAYSFYEKIKNRYRNEEHLQFYRDSHADHKVSRFGVLKTAEWFEQYLKKKLESSSHK</sequence>
<dbReference type="InterPro" id="IPR001375">
    <property type="entry name" value="Peptidase_S9_cat"/>
</dbReference>
<organism evidence="3 4">
    <name type="scientific">Bacillus oleivorans</name>
    <dbReference type="NCBI Taxonomy" id="1448271"/>
    <lineage>
        <taxon>Bacteria</taxon>
        <taxon>Bacillati</taxon>
        <taxon>Bacillota</taxon>
        <taxon>Bacilli</taxon>
        <taxon>Bacillales</taxon>
        <taxon>Bacillaceae</taxon>
        <taxon>Bacillus</taxon>
    </lineage>
</organism>
<dbReference type="Pfam" id="PF00326">
    <property type="entry name" value="Peptidase_S9"/>
    <property type="match status" value="1"/>
</dbReference>
<dbReference type="GO" id="GO:0052689">
    <property type="term" value="F:carboxylic ester hydrolase activity"/>
    <property type="evidence" value="ECO:0007669"/>
    <property type="project" value="UniProtKB-ARBA"/>
</dbReference>
<dbReference type="OrthoDB" id="31158at2"/>
<dbReference type="Gene3D" id="3.40.50.1820">
    <property type="entry name" value="alpha/beta hydrolase"/>
    <property type="match status" value="1"/>
</dbReference>
<accession>A0A285CRD4</accession>
<dbReference type="InterPro" id="IPR029058">
    <property type="entry name" value="AB_hydrolase_fold"/>
</dbReference>
<keyword evidence="4" id="KW-1185">Reference proteome</keyword>
<proteinExistence type="predicted"/>
<gene>
    <name evidence="3" type="ORF">SAMN05877753_103474</name>
</gene>
<dbReference type="GO" id="GO:0006508">
    <property type="term" value="P:proteolysis"/>
    <property type="evidence" value="ECO:0007669"/>
    <property type="project" value="InterPro"/>
</dbReference>
<dbReference type="Proteomes" id="UP000219546">
    <property type="component" value="Unassembled WGS sequence"/>
</dbReference>
<dbReference type="PANTHER" id="PTHR22946">
    <property type="entry name" value="DIENELACTONE HYDROLASE DOMAIN-CONTAINING PROTEIN-RELATED"/>
    <property type="match status" value="1"/>
</dbReference>
<reference evidence="3 4" key="1">
    <citation type="submission" date="2017-08" db="EMBL/GenBank/DDBJ databases">
        <authorList>
            <person name="de Groot N.N."/>
        </authorList>
    </citation>
    <scope>NUCLEOTIDE SEQUENCE [LARGE SCALE GENOMIC DNA]</scope>
    <source>
        <strain evidence="3 4">JC228</strain>
    </source>
</reference>
<dbReference type="EMBL" id="OAOP01000003">
    <property type="protein sequence ID" value="SNX70091.1"/>
    <property type="molecule type" value="Genomic_DNA"/>
</dbReference>
<feature type="domain" description="Peptidase S9 prolyl oligopeptidase catalytic" evidence="2">
    <location>
        <begin position="47"/>
        <end position="256"/>
    </location>
</feature>
<dbReference type="PANTHER" id="PTHR22946:SF9">
    <property type="entry name" value="POLYKETIDE TRANSFERASE AF380"/>
    <property type="match status" value="1"/>
</dbReference>
<dbReference type="InterPro" id="IPR050261">
    <property type="entry name" value="FrsA_esterase"/>
</dbReference>
<evidence type="ECO:0000313" key="4">
    <source>
        <dbReference type="Proteomes" id="UP000219546"/>
    </source>
</evidence>
<evidence type="ECO:0000259" key="2">
    <source>
        <dbReference type="Pfam" id="PF00326"/>
    </source>
</evidence>
<dbReference type="RefSeq" id="WP_097158380.1">
    <property type="nucleotide sequence ID" value="NZ_JBEPMQ010000002.1"/>
</dbReference>
<dbReference type="GO" id="GO:0008236">
    <property type="term" value="F:serine-type peptidase activity"/>
    <property type="evidence" value="ECO:0007669"/>
    <property type="project" value="InterPro"/>
</dbReference>
<dbReference type="AlphaFoldDB" id="A0A285CRD4"/>
<evidence type="ECO:0000313" key="3">
    <source>
        <dbReference type="EMBL" id="SNX70091.1"/>
    </source>
</evidence>